<name>A0A7C2P7W9_9PLAN</name>
<keyword evidence="1 4" id="KW-0349">Heme</keyword>
<dbReference type="InterPro" id="IPR009056">
    <property type="entry name" value="Cyt_c-like_dom"/>
</dbReference>
<evidence type="ECO:0000313" key="7">
    <source>
        <dbReference type="EMBL" id="HEN16855.1"/>
    </source>
</evidence>
<dbReference type="InterPro" id="IPR010538">
    <property type="entry name" value="DHOR"/>
</dbReference>
<evidence type="ECO:0000256" key="5">
    <source>
        <dbReference type="SAM" id="SignalP"/>
    </source>
</evidence>
<feature type="chain" id="PRO_5028064171" description="Cytochrome c domain-containing protein" evidence="5">
    <location>
        <begin position="28"/>
        <end position="402"/>
    </location>
</feature>
<gene>
    <name evidence="7" type="ORF">ENQ76_15445</name>
</gene>
<dbReference type="EMBL" id="DSOK01000424">
    <property type="protein sequence ID" value="HEN16855.1"/>
    <property type="molecule type" value="Genomic_DNA"/>
</dbReference>
<evidence type="ECO:0000256" key="1">
    <source>
        <dbReference type="ARBA" id="ARBA00022617"/>
    </source>
</evidence>
<dbReference type="InterPro" id="IPR051395">
    <property type="entry name" value="Cytochrome_c_Peroxidase/MauG"/>
</dbReference>
<dbReference type="PROSITE" id="PS51007">
    <property type="entry name" value="CYTC"/>
    <property type="match status" value="1"/>
</dbReference>
<keyword evidence="5" id="KW-0732">Signal</keyword>
<dbReference type="InterPro" id="IPR036909">
    <property type="entry name" value="Cyt_c-like_dom_sf"/>
</dbReference>
<keyword evidence="2 4" id="KW-0479">Metal-binding</keyword>
<dbReference type="GO" id="GO:0020037">
    <property type="term" value="F:heme binding"/>
    <property type="evidence" value="ECO:0007669"/>
    <property type="project" value="InterPro"/>
</dbReference>
<dbReference type="Gene3D" id="1.10.760.10">
    <property type="entry name" value="Cytochrome c-like domain"/>
    <property type="match status" value="1"/>
</dbReference>
<dbReference type="GO" id="GO:0004130">
    <property type="term" value="F:cytochrome-c peroxidase activity"/>
    <property type="evidence" value="ECO:0007669"/>
    <property type="project" value="TreeGrafter"/>
</dbReference>
<keyword evidence="3 4" id="KW-0408">Iron</keyword>
<dbReference type="PANTHER" id="PTHR30600">
    <property type="entry name" value="CYTOCHROME C PEROXIDASE-RELATED"/>
    <property type="match status" value="1"/>
</dbReference>
<feature type="domain" description="Cytochrome c" evidence="6">
    <location>
        <begin position="278"/>
        <end position="402"/>
    </location>
</feature>
<proteinExistence type="predicted"/>
<accession>A0A7C2P7W9</accession>
<dbReference type="AlphaFoldDB" id="A0A7C2P7W9"/>
<reference evidence="7" key="1">
    <citation type="journal article" date="2020" name="mSystems">
        <title>Genome- and Community-Level Interaction Insights into Carbon Utilization and Element Cycling Functions of Hydrothermarchaeota in Hydrothermal Sediment.</title>
        <authorList>
            <person name="Zhou Z."/>
            <person name="Liu Y."/>
            <person name="Xu W."/>
            <person name="Pan J."/>
            <person name="Luo Z.H."/>
            <person name="Li M."/>
        </authorList>
    </citation>
    <scope>NUCLEOTIDE SEQUENCE [LARGE SCALE GENOMIC DNA]</scope>
    <source>
        <strain evidence="7">SpSt-339</strain>
    </source>
</reference>
<protein>
    <recommendedName>
        <fullName evidence="6">Cytochrome c domain-containing protein</fullName>
    </recommendedName>
</protein>
<dbReference type="GO" id="GO:0046872">
    <property type="term" value="F:metal ion binding"/>
    <property type="evidence" value="ECO:0007669"/>
    <property type="project" value="UniProtKB-KW"/>
</dbReference>
<evidence type="ECO:0000256" key="3">
    <source>
        <dbReference type="ARBA" id="ARBA00023004"/>
    </source>
</evidence>
<feature type="signal peptide" evidence="5">
    <location>
        <begin position="1"/>
        <end position="27"/>
    </location>
</feature>
<comment type="caution">
    <text evidence="7">The sequence shown here is derived from an EMBL/GenBank/DDBJ whole genome shotgun (WGS) entry which is preliminary data.</text>
</comment>
<dbReference type="GO" id="GO:0009055">
    <property type="term" value="F:electron transfer activity"/>
    <property type="evidence" value="ECO:0007669"/>
    <property type="project" value="InterPro"/>
</dbReference>
<dbReference type="Pfam" id="PF06537">
    <property type="entry name" value="DHOR"/>
    <property type="match status" value="1"/>
</dbReference>
<sequence>MTSPQFRLWLLALPVLFGLGSAKTAFAQVAFGDPLPGLTADELSRFQAGKAAFEEVEGVADGVGPVFNRDSCVACHDNQATGGGSAILSTRIGTRINGRFDSLLAVGGPVIQTAGIEGLGGYQFVGEQIPSEATIVAGRRTPQTFGLGLVDAVPDGFLWSLALKQALLTPATAGRPNIVTDLRTGQRRVGRLGWKAAVPNLTNFSGDAYKEEMGITTPGWLPDEDGRLIDEENPPQGDASLMEYNPVTSPNEPDIEDVVLFTDFMTFLAPPTRSPITADIRHGEKLFASIGCANCHVPTLCTGNHPSAALRYRKFSPYSDFLLHDMGSLGDGIEQGLARGAEMRTAPLWGLRTQPSFLHDGRAATVEEAILQHEGQGRESRNQFQRLTDQKRARLLAFLNSL</sequence>
<dbReference type="PANTHER" id="PTHR30600:SF4">
    <property type="entry name" value="CYTOCHROME C DOMAIN-CONTAINING PROTEIN"/>
    <property type="match status" value="1"/>
</dbReference>
<evidence type="ECO:0000256" key="2">
    <source>
        <dbReference type="ARBA" id="ARBA00022723"/>
    </source>
</evidence>
<evidence type="ECO:0000256" key="4">
    <source>
        <dbReference type="PROSITE-ProRule" id="PRU00433"/>
    </source>
</evidence>
<evidence type="ECO:0000259" key="6">
    <source>
        <dbReference type="PROSITE" id="PS51007"/>
    </source>
</evidence>
<dbReference type="SUPFAM" id="SSF46626">
    <property type="entry name" value="Cytochrome c"/>
    <property type="match status" value="1"/>
</dbReference>
<organism evidence="7">
    <name type="scientific">Schlesneria paludicola</name>
    <dbReference type="NCBI Taxonomy" id="360056"/>
    <lineage>
        <taxon>Bacteria</taxon>
        <taxon>Pseudomonadati</taxon>
        <taxon>Planctomycetota</taxon>
        <taxon>Planctomycetia</taxon>
        <taxon>Planctomycetales</taxon>
        <taxon>Planctomycetaceae</taxon>
        <taxon>Schlesneria</taxon>
    </lineage>
</organism>